<feature type="compositionally biased region" description="Polar residues" evidence="1">
    <location>
        <begin position="367"/>
        <end position="390"/>
    </location>
</feature>
<dbReference type="GO" id="GO:0008237">
    <property type="term" value="F:metallopeptidase activity"/>
    <property type="evidence" value="ECO:0007669"/>
    <property type="project" value="InterPro"/>
</dbReference>
<evidence type="ECO:0000313" key="3">
    <source>
        <dbReference type="EMBL" id="OAI19645.1"/>
    </source>
</evidence>
<dbReference type="InterPro" id="IPR024079">
    <property type="entry name" value="MetalloPept_cat_dom_sf"/>
</dbReference>
<keyword evidence="4" id="KW-1185">Reference proteome</keyword>
<dbReference type="InterPro" id="IPR025295">
    <property type="entry name" value="eCIS_core_dom"/>
</dbReference>
<dbReference type="Gene3D" id="3.40.390.10">
    <property type="entry name" value="Collagenase (Catalytic Domain)"/>
    <property type="match status" value="1"/>
</dbReference>
<name>A0A177NNW1_9GAMM</name>
<accession>A0A177NNW1</accession>
<dbReference type="RefSeq" id="WP_064027795.1">
    <property type="nucleotide sequence ID" value="NZ_LUUK01000155.1"/>
</dbReference>
<comment type="caution">
    <text evidence="3">The sequence shown here is derived from an EMBL/GenBank/DDBJ whole genome shotgun (WGS) entry which is preliminary data.</text>
</comment>
<dbReference type="Proteomes" id="UP000077628">
    <property type="component" value="Unassembled WGS sequence"/>
</dbReference>
<sequence>MSSLTKTPAASGNKVALATQTRPAVCLLQRRCACGNHSPAGGECAACARKNKPIQRQLAIGASNDPMEREADRVADQVLASHSALPTLSAAGAETIRRQEAPKEKTDAEKYREGLEKLGEAFLQTPLGKTLVEKLKQDALVKGATQFGKDILATWPGRIYTGEAAVITVATLAANHKALPVQIPEIPLDIITPGLSVKLTYKGPVDKPTDAMITFSYREQAAKNDAGKTPLSAADKYRAETAKMAADQAKFRANMRFTPGSPEDLRQRAEDEALRQAALKYRGGPDISETLKKYPWLAAPQPKNGLQLTQPNWSPGKERPSLFGDQIKLRILSEEEQDERPALQKKLRIGASGDPLETEADRVAEQVLTNSSNPPLKSATPSIQRVSGNGSAAAEAVPDSVDQVLASSGRPLDAPLQQDMEARFGQDFSRVRIHIGGAAEQSAREVQAKAYTVGHDVVFGDNQFQPETREGRHLLAHELAHVVQQRGESRGLHKKVMGDDDPIHRPLIERFRRENGFPPSGEDEYGHQVGPSDAQIKYGGLLIPAARPATPAEQREFVEGAIRFLREAADFYRDVTRIDQTWLATILQGWRTAYTSNLRIIQQMLNNDAALASLLVGAYQAAVASLITKAASLLRRTEQDLYQQLVGAIDEVAWPRGRADPTGAELTNALPEAERQQLRVITLRVTLANLDAYFQPRATMIPLPANVVVRFSSGVMQVLRRGLENIAGTLTNPASWTSGPPPLEPNSTLTLALHLENVGGGYSAFRFTYVRRQVQGGAANGEILVEHLGGIGMETLHPDQAKRAQQRFDRYNFRRGAGWSDPQFQEVLAALEQVPDTTLNLVAGYTFNRGTVHQTHPEWCGEHQSGTRVITLFDCAFTASLTRTGVPGQGLANVARQDVLHELGHALDLRILSQVIDPVNQAVNAQRNAFRRYETQPGSNRYSIPASMQARWNQIHAQITAAQRTRDAARSLSGSQWQAQPGSNDLTIVEGADNVAFRQAAQQDGGPGITHYSDTSWQEHFAESYALYMVDPDGLQRLRPHVFAFLQSNFPR</sequence>
<dbReference type="Pfam" id="PF13699">
    <property type="entry name" value="eCIS_core"/>
    <property type="match status" value="1"/>
</dbReference>
<organism evidence="3 4">
    <name type="scientific">Methylomonas koyamae</name>
    <dbReference type="NCBI Taxonomy" id="702114"/>
    <lineage>
        <taxon>Bacteria</taxon>
        <taxon>Pseudomonadati</taxon>
        <taxon>Pseudomonadota</taxon>
        <taxon>Gammaproteobacteria</taxon>
        <taxon>Methylococcales</taxon>
        <taxon>Methylococcaceae</taxon>
        <taxon>Methylomonas</taxon>
    </lineage>
</organism>
<evidence type="ECO:0000313" key="4">
    <source>
        <dbReference type="Proteomes" id="UP000077628"/>
    </source>
</evidence>
<reference evidence="4" key="1">
    <citation type="submission" date="2016-03" db="EMBL/GenBank/DDBJ databases">
        <authorList>
            <person name="Heylen K."/>
            <person name="De Vos P."/>
            <person name="Vekeman B."/>
        </authorList>
    </citation>
    <scope>NUCLEOTIDE SEQUENCE [LARGE SCALE GENOMIC DNA]</scope>
    <source>
        <strain evidence="4">R-45383</strain>
    </source>
</reference>
<feature type="region of interest" description="Disordered" evidence="1">
    <location>
        <begin position="333"/>
        <end position="395"/>
    </location>
</feature>
<dbReference type="AlphaFoldDB" id="A0A177NNW1"/>
<feature type="domain" description="eCIS core" evidence="2">
    <location>
        <begin position="411"/>
        <end position="488"/>
    </location>
</feature>
<dbReference type="EMBL" id="LUUK01000155">
    <property type="protein sequence ID" value="OAI19645.1"/>
    <property type="molecule type" value="Genomic_DNA"/>
</dbReference>
<gene>
    <name evidence="3" type="ORF">A1355_03860</name>
</gene>
<dbReference type="SUPFAM" id="SSF55486">
    <property type="entry name" value="Metalloproteases ('zincins'), catalytic domain"/>
    <property type="match status" value="1"/>
</dbReference>
<proteinExistence type="predicted"/>
<evidence type="ECO:0000259" key="2">
    <source>
        <dbReference type="Pfam" id="PF13699"/>
    </source>
</evidence>
<protein>
    <recommendedName>
        <fullName evidence="2">eCIS core domain-containing protein</fullName>
    </recommendedName>
</protein>
<evidence type="ECO:0000256" key="1">
    <source>
        <dbReference type="SAM" id="MobiDB-lite"/>
    </source>
</evidence>
<dbReference type="STRING" id="702114.A1355_03860"/>